<organism evidence="2 3">
    <name type="scientific">Elysia marginata</name>
    <dbReference type="NCBI Taxonomy" id="1093978"/>
    <lineage>
        <taxon>Eukaryota</taxon>
        <taxon>Metazoa</taxon>
        <taxon>Spiralia</taxon>
        <taxon>Lophotrochozoa</taxon>
        <taxon>Mollusca</taxon>
        <taxon>Gastropoda</taxon>
        <taxon>Heterobranchia</taxon>
        <taxon>Euthyneura</taxon>
        <taxon>Panpulmonata</taxon>
        <taxon>Sacoglossa</taxon>
        <taxon>Placobranchoidea</taxon>
        <taxon>Plakobranchidae</taxon>
        <taxon>Elysia</taxon>
    </lineage>
</organism>
<gene>
    <name evidence="2" type="ORF">ElyMa_004313400</name>
</gene>
<dbReference type="Proteomes" id="UP000762676">
    <property type="component" value="Unassembled WGS sequence"/>
</dbReference>
<keyword evidence="3" id="KW-1185">Reference proteome</keyword>
<evidence type="ECO:0000313" key="3">
    <source>
        <dbReference type="Proteomes" id="UP000762676"/>
    </source>
</evidence>
<accession>A0AAV4GY41</accession>
<evidence type="ECO:0000256" key="1">
    <source>
        <dbReference type="SAM" id="MobiDB-lite"/>
    </source>
</evidence>
<dbReference type="EMBL" id="BMAT01008693">
    <property type="protein sequence ID" value="GFR90822.1"/>
    <property type="molecule type" value="Genomic_DNA"/>
</dbReference>
<comment type="caution">
    <text evidence="2">The sequence shown here is derived from an EMBL/GenBank/DDBJ whole genome shotgun (WGS) entry which is preliminary data.</text>
</comment>
<proteinExistence type="predicted"/>
<reference evidence="2 3" key="1">
    <citation type="journal article" date="2021" name="Elife">
        <title>Chloroplast acquisition without the gene transfer in kleptoplastic sea slugs, Plakobranchus ocellatus.</title>
        <authorList>
            <person name="Maeda T."/>
            <person name="Takahashi S."/>
            <person name="Yoshida T."/>
            <person name="Shimamura S."/>
            <person name="Takaki Y."/>
            <person name="Nagai Y."/>
            <person name="Toyoda A."/>
            <person name="Suzuki Y."/>
            <person name="Arimoto A."/>
            <person name="Ishii H."/>
            <person name="Satoh N."/>
            <person name="Nishiyama T."/>
            <person name="Hasebe M."/>
            <person name="Maruyama T."/>
            <person name="Minagawa J."/>
            <person name="Obokata J."/>
            <person name="Shigenobu S."/>
        </authorList>
    </citation>
    <scope>NUCLEOTIDE SEQUENCE [LARGE SCALE GENOMIC DNA]</scope>
</reference>
<name>A0AAV4GY41_9GAST</name>
<feature type="compositionally biased region" description="Polar residues" evidence="1">
    <location>
        <begin position="211"/>
        <end position="222"/>
    </location>
</feature>
<sequence length="546" mass="62119">MLWVRLVPMLLLASSLIYFVFLSSTGLLQRSTISKRHHSGVERHGLIPYSVLNRGHAMRDRELTRAREALEYWWSIRKDDRNGEAGSCPLSVSGPPKLSLDEDEPRQVFYQLQAISVMEALGFDNVTTCGGRYPRIIVDIQALREGKDNVYMTANYSTGVAADAPHLGISKVGTPSGVTTKQADEQISRKFCYTPTYRPFRTRSDDEKQAENGSETNTKLLNSTSSPHFCPQLLQLHRDIEAGKEPPLLTLFTWIPDPIHDPYRLSRHIMLMNLEMLRPFVQPVLVSDIRQIMAIAHGMGWPCLPIRQFSPDNLPIYKHIVEDVMSQFNSTFYGYARATSAFDSSLLETLLAVKQKFLSIRPIPQKTPDNTNYLQRNNELHKEGLQAGDGKAIHPPIIIYGSAMYKNNLQSVKTFQDLGVQAEQRGRTDWSDKEDSMVYFIHTKMDVSDLPNLKIEDKYLNPFLVTRSRMAGHVALDASRTLLCLLNNVVRRRPAWNRVDLPTKPRDQKYNPRLAVLYIRAHSQRVQGKNVTMYFDKGGDILFQGA</sequence>
<protein>
    <submittedName>
        <fullName evidence="2">Uncharacterized protein</fullName>
    </submittedName>
</protein>
<feature type="region of interest" description="Disordered" evidence="1">
    <location>
        <begin position="201"/>
        <end position="222"/>
    </location>
</feature>
<dbReference type="AlphaFoldDB" id="A0AAV4GY41"/>
<evidence type="ECO:0000313" key="2">
    <source>
        <dbReference type="EMBL" id="GFR90822.1"/>
    </source>
</evidence>